<organism evidence="2 3">
    <name type="scientific">Trematosphaeria pertusa</name>
    <dbReference type="NCBI Taxonomy" id="390896"/>
    <lineage>
        <taxon>Eukaryota</taxon>
        <taxon>Fungi</taxon>
        <taxon>Dikarya</taxon>
        <taxon>Ascomycota</taxon>
        <taxon>Pezizomycotina</taxon>
        <taxon>Dothideomycetes</taxon>
        <taxon>Pleosporomycetidae</taxon>
        <taxon>Pleosporales</taxon>
        <taxon>Massarineae</taxon>
        <taxon>Trematosphaeriaceae</taxon>
        <taxon>Trematosphaeria</taxon>
    </lineage>
</organism>
<dbReference type="EMBL" id="ML987190">
    <property type="protein sequence ID" value="KAF2254327.1"/>
    <property type="molecule type" value="Genomic_DNA"/>
</dbReference>
<gene>
    <name evidence="2" type="ORF">BU26DRAFT_582813</name>
</gene>
<dbReference type="Proteomes" id="UP000800094">
    <property type="component" value="Unassembled WGS sequence"/>
</dbReference>
<dbReference type="RefSeq" id="XP_033689331.1">
    <property type="nucleotide sequence ID" value="XM_033834543.1"/>
</dbReference>
<accession>A0A6A6IW78</accession>
<evidence type="ECO:0000313" key="3">
    <source>
        <dbReference type="Proteomes" id="UP000800094"/>
    </source>
</evidence>
<dbReference type="AlphaFoldDB" id="A0A6A6IW78"/>
<feature type="region of interest" description="Disordered" evidence="1">
    <location>
        <begin position="1"/>
        <end position="40"/>
    </location>
</feature>
<proteinExistence type="predicted"/>
<protein>
    <submittedName>
        <fullName evidence="2">Uncharacterized protein</fullName>
    </submittedName>
</protein>
<sequence>MSPRQSASLQPNFPGPSSSRHAKKVMYRERQRSSSPDQSSNLAEFVVNITSFLKETLLKAIVDTSNENNKQLNESNNQMISQLRGIQDAIQSCDPNVTNALASPASYQDLLEFKRVVLQSLVNQNQSLLEMKTGQSMLDDKLRRLVTLVDEQLTALSQGAGTGPSLASVAADVEAVEKLLRRHRPGLEQLEKMSEFRRRLLHIEELAAPMATLETSIKTQFGSVHKKFSDMDGKMTDLERSVSDLANSHSAPATAPSQPPLNPETFATAVMENMRPAVTSMVHESMASFDWSRIQVPIPIPTPTTEKQPPTISDSEKDTQIADLSTHLASAQDEVATLKDGMAALQQDHASSRDLRRRSVVSHI</sequence>
<keyword evidence="3" id="KW-1185">Reference proteome</keyword>
<dbReference type="GeneID" id="54587873"/>
<name>A0A6A6IW78_9PLEO</name>
<reference evidence="2" key="1">
    <citation type="journal article" date="2020" name="Stud. Mycol.">
        <title>101 Dothideomycetes genomes: a test case for predicting lifestyles and emergence of pathogens.</title>
        <authorList>
            <person name="Haridas S."/>
            <person name="Albert R."/>
            <person name="Binder M."/>
            <person name="Bloem J."/>
            <person name="Labutti K."/>
            <person name="Salamov A."/>
            <person name="Andreopoulos B."/>
            <person name="Baker S."/>
            <person name="Barry K."/>
            <person name="Bills G."/>
            <person name="Bluhm B."/>
            <person name="Cannon C."/>
            <person name="Castanera R."/>
            <person name="Culley D."/>
            <person name="Daum C."/>
            <person name="Ezra D."/>
            <person name="Gonzalez J."/>
            <person name="Henrissat B."/>
            <person name="Kuo A."/>
            <person name="Liang C."/>
            <person name="Lipzen A."/>
            <person name="Lutzoni F."/>
            <person name="Magnuson J."/>
            <person name="Mondo S."/>
            <person name="Nolan M."/>
            <person name="Ohm R."/>
            <person name="Pangilinan J."/>
            <person name="Park H.-J."/>
            <person name="Ramirez L."/>
            <person name="Alfaro M."/>
            <person name="Sun H."/>
            <person name="Tritt A."/>
            <person name="Yoshinaga Y."/>
            <person name="Zwiers L.-H."/>
            <person name="Turgeon B."/>
            <person name="Goodwin S."/>
            <person name="Spatafora J."/>
            <person name="Crous P."/>
            <person name="Grigoriev I."/>
        </authorList>
    </citation>
    <scope>NUCLEOTIDE SEQUENCE</scope>
    <source>
        <strain evidence="2">CBS 122368</strain>
    </source>
</reference>
<feature type="compositionally biased region" description="Polar residues" evidence="1">
    <location>
        <begin position="1"/>
        <end position="19"/>
    </location>
</feature>
<evidence type="ECO:0000313" key="2">
    <source>
        <dbReference type="EMBL" id="KAF2254327.1"/>
    </source>
</evidence>
<evidence type="ECO:0000256" key="1">
    <source>
        <dbReference type="SAM" id="MobiDB-lite"/>
    </source>
</evidence>